<gene>
    <name evidence="14" type="primary">EGR_03932</name>
    <name evidence="12" type="ORF">EgrG_000529700</name>
</gene>
<evidence type="ECO:0000313" key="12">
    <source>
        <dbReference type="EMBL" id="CDS20937.1"/>
    </source>
</evidence>
<evidence type="ECO:0000256" key="10">
    <source>
        <dbReference type="SAM" id="SignalP"/>
    </source>
</evidence>
<dbReference type="PANTHER" id="PTHR24028:SF146">
    <property type="entry name" value="CADHERIN 96CB, ISOFORM D-RELATED"/>
    <property type="match status" value="1"/>
</dbReference>
<dbReference type="PROSITE" id="PS50268">
    <property type="entry name" value="CADHERIN_2"/>
    <property type="match status" value="6"/>
</dbReference>
<evidence type="ECO:0000256" key="3">
    <source>
        <dbReference type="ARBA" id="ARBA00022737"/>
    </source>
</evidence>
<name>A0A068WR28_ECHGR</name>
<dbReference type="AlphaFoldDB" id="A0A068WR28"/>
<dbReference type="GO" id="GO:0007156">
    <property type="term" value="P:homophilic cell adhesion via plasma membrane adhesion molecules"/>
    <property type="evidence" value="ECO:0007669"/>
    <property type="project" value="InterPro"/>
</dbReference>
<dbReference type="FunFam" id="2.60.40.60:FF:000092">
    <property type="entry name" value="Protocadherin 8"/>
    <property type="match status" value="1"/>
</dbReference>
<sequence>MLKSLFYHNFLPLLLVLLHGRVFAHFPPNCSIVIQENLARGYLIVLPYVNKMVGNLQQFNLQVTNRNPYFNVVSDLPGARMTTSGQQHQNPWHIWYPKDPSPITSPWYLVTLQRIDRERLCQTEPGCDCRLGNSYPNRLGTGPDCVLPLRLVAIPSKKVGLPLVIDLTICIADENDNSPSFRFSSSAPRFGASPVVSVHFKEDAQIGESTRIPAGYDSDAYPEHTVSSYSLNCPEKDVPFSLVYDISTPERLDLQVDKPLKFDGQWPLHCTVTAFDGKHSGSMQLKIHLDDVNNHKPVWEPPSILNSAITLINETSDEWALEISESVPPFTVLLQLKASDEDPVYGRLTYSMEGGKEGGLLFDIDSKTGEVRLVSKQDYEIIGNGAVTVPLLVADNGGLSIPGKLIFYLKDVNDNRPLIRFSGGEKHAEIVENSQSNVYIDYITVSDADSGVYGQVECYLKPGVISDHFQLTRIEDNLWAFQAAKPIDRESLASTTATTTITTSTQHNRLYAPGTRVGITVACNDNPGALKEYQLSAESTIQVTIVDVNDNPPQFIGLEKSTENAVSIIDVAISEGVPPGTPVVRIAAEDPDVGDTLTYALLPFGNKKLSIDPVSGLVTTQGVFDREDVPILTGFKVFVFDGGDANHSVSADLRVTILDQNDNSPVFHSQTVLTVPEDKPVDSLLHVINVTDADAGENGTVTLFFTQHQQPANPFTLHPDGRLFLTRPLDRERREHYELTIIAADKGIPALSSTFTLLVQVEDVNDSPPQFELPVGSFLKTVSCTQSYVALDIAATDADSLPKNTVINYRILNVKGPIGDSAGQKGSTEKDNSPFYIEPDTGALLFHGQNSEMPTSIDPCDRTGVYRLTIMAFDPHRPELNSNATVTLHITRPHVMEDAPMIETATAETGNASIGLSNHFLQSADPPAANQYVHGASDVNGGEEVSIRYADGNIHSGSGSIEEESASSRSNRMTFLGLFLLITVFIGLTLLLVILIYLIKRRITVDESSAAVGPGVARGEVHAPPPGQYLSEMTLKKKDFLADAYLPPTTVYGTVRSALNAEPIEQNYSSDKRALIYLCIGEVASGYTNQLIAAVQRAEISRETGQVKSQKVLHHS</sequence>
<dbReference type="PANTHER" id="PTHR24028">
    <property type="entry name" value="CADHERIN-87A"/>
    <property type="match status" value="1"/>
</dbReference>
<dbReference type="Proteomes" id="UP000492820">
    <property type="component" value="Unassembled WGS sequence"/>
</dbReference>
<evidence type="ECO:0000256" key="2">
    <source>
        <dbReference type="ARBA" id="ARBA00022692"/>
    </source>
</evidence>
<organism evidence="12">
    <name type="scientific">Echinococcus granulosus</name>
    <name type="common">Hydatid tapeworm</name>
    <dbReference type="NCBI Taxonomy" id="6210"/>
    <lineage>
        <taxon>Eukaryota</taxon>
        <taxon>Metazoa</taxon>
        <taxon>Spiralia</taxon>
        <taxon>Lophotrochozoa</taxon>
        <taxon>Platyhelminthes</taxon>
        <taxon>Cestoda</taxon>
        <taxon>Eucestoda</taxon>
        <taxon>Cyclophyllidea</taxon>
        <taxon>Taeniidae</taxon>
        <taxon>Echinococcus</taxon>
        <taxon>Echinococcus granulosus group</taxon>
    </lineage>
</organism>
<dbReference type="EMBL" id="LK028582">
    <property type="protein sequence ID" value="CDS20937.1"/>
    <property type="molecule type" value="Genomic_DNA"/>
</dbReference>
<feature type="domain" description="Cadherin" evidence="11">
    <location>
        <begin position="192"/>
        <end position="299"/>
    </location>
</feature>
<dbReference type="Gene3D" id="2.60.40.60">
    <property type="entry name" value="Cadherins"/>
    <property type="match status" value="6"/>
</dbReference>
<dbReference type="Pfam" id="PF00028">
    <property type="entry name" value="Cadherin"/>
    <property type="match status" value="1"/>
</dbReference>
<feature type="transmembrane region" description="Helical" evidence="9">
    <location>
        <begin position="975"/>
        <end position="999"/>
    </location>
</feature>
<evidence type="ECO:0000256" key="7">
    <source>
        <dbReference type="ARBA" id="ARBA00023180"/>
    </source>
</evidence>
<evidence type="ECO:0000256" key="8">
    <source>
        <dbReference type="PROSITE-ProRule" id="PRU00043"/>
    </source>
</evidence>
<feature type="signal peptide" evidence="10">
    <location>
        <begin position="1"/>
        <end position="24"/>
    </location>
</feature>
<keyword evidence="10" id="KW-0732">Signal</keyword>
<feature type="domain" description="Cadherin" evidence="11">
    <location>
        <begin position="315"/>
        <end position="419"/>
    </location>
</feature>
<feature type="chain" id="PRO_5035983656" evidence="10">
    <location>
        <begin position="25"/>
        <end position="1116"/>
    </location>
</feature>
<protein>
    <submittedName>
        <fullName evidence="12 14">Protocadherin gamma b17</fullName>
    </submittedName>
</protein>
<keyword evidence="7" id="KW-0325">Glycoprotein</keyword>
<feature type="domain" description="Cadherin" evidence="11">
    <location>
        <begin position="565"/>
        <end position="667"/>
    </location>
</feature>
<feature type="domain" description="Cadherin" evidence="11">
    <location>
        <begin position="787"/>
        <end position="902"/>
    </location>
</feature>
<evidence type="ECO:0000313" key="13">
    <source>
        <dbReference type="Proteomes" id="UP000492820"/>
    </source>
</evidence>
<comment type="subcellular location">
    <subcellularLocation>
        <location evidence="1">Membrane</location>
        <topology evidence="1">Single-pass membrane protein</topology>
    </subcellularLocation>
</comment>
<evidence type="ECO:0000256" key="1">
    <source>
        <dbReference type="ARBA" id="ARBA00004167"/>
    </source>
</evidence>
<dbReference type="PROSITE" id="PS00232">
    <property type="entry name" value="CADHERIN_1"/>
    <property type="match status" value="1"/>
</dbReference>
<keyword evidence="3" id="KW-0677">Repeat</keyword>
<dbReference type="InterPro" id="IPR020894">
    <property type="entry name" value="Cadherin_CS"/>
</dbReference>
<reference evidence="12" key="2">
    <citation type="submission" date="2014-06" db="EMBL/GenBank/DDBJ databases">
        <authorList>
            <person name="Aslett M."/>
        </authorList>
    </citation>
    <scope>NUCLEOTIDE SEQUENCE</scope>
</reference>
<reference evidence="12 13" key="1">
    <citation type="journal article" date="2013" name="Nature">
        <title>The genomes of four tapeworm species reveal adaptations to parasitism.</title>
        <authorList>
            <person name="Tsai I.J."/>
            <person name="Zarowiecki M."/>
            <person name="Holroyd N."/>
            <person name="Garciarrubio A."/>
            <person name="Sanchez-Flores A."/>
            <person name="Brooks K.L."/>
            <person name="Tracey A."/>
            <person name="Bobes R.J."/>
            <person name="Fragoso G."/>
            <person name="Sciutto E."/>
            <person name="Aslett M."/>
            <person name="Beasley H."/>
            <person name="Bennett H.M."/>
            <person name="Cai J."/>
            <person name="Camicia F."/>
            <person name="Clark R."/>
            <person name="Cucher M."/>
            <person name="De Silva N."/>
            <person name="Day T.A."/>
            <person name="Deplazes P."/>
            <person name="Estrada K."/>
            <person name="Fernandez C."/>
            <person name="Holland P.W."/>
            <person name="Hou J."/>
            <person name="Hu S."/>
            <person name="Huckvale T."/>
            <person name="Hung S.S."/>
            <person name="Kamenetzky L."/>
            <person name="Keane J.A."/>
            <person name="Kiss F."/>
            <person name="Koziol U."/>
            <person name="Lambert O."/>
            <person name="Liu K."/>
            <person name="Luo X."/>
            <person name="Luo Y."/>
            <person name="Macchiaroli N."/>
            <person name="Nichol S."/>
            <person name="Paps J."/>
            <person name="Parkinson J."/>
            <person name="Pouchkina-Stantcheva N."/>
            <person name="Riddiford N."/>
            <person name="Rosenzvit M."/>
            <person name="Salinas G."/>
            <person name="Wasmuth J.D."/>
            <person name="Zamanian M."/>
            <person name="Zheng Y."/>
            <person name="Cai X."/>
            <person name="Soberon X."/>
            <person name="Olson P.D."/>
            <person name="Laclette J.P."/>
            <person name="Brehm K."/>
            <person name="Berriman M."/>
            <person name="Garciarrubio A."/>
            <person name="Bobes R.J."/>
            <person name="Fragoso G."/>
            <person name="Sanchez-Flores A."/>
            <person name="Estrada K."/>
            <person name="Cevallos M.A."/>
            <person name="Morett E."/>
            <person name="Gonzalez V."/>
            <person name="Portillo T."/>
            <person name="Ochoa-Leyva A."/>
            <person name="Jose M.V."/>
            <person name="Sciutto E."/>
            <person name="Landa A."/>
            <person name="Jimenez L."/>
            <person name="Valdes V."/>
            <person name="Carrero J.C."/>
            <person name="Larralde C."/>
            <person name="Morales-Montor J."/>
            <person name="Limon-Lason J."/>
            <person name="Soberon X."/>
            <person name="Laclette J.P."/>
        </authorList>
    </citation>
    <scope>NUCLEOTIDE SEQUENCE [LARGE SCALE GENOMIC DNA]</scope>
</reference>
<evidence type="ECO:0000256" key="5">
    <source>
        <dbReference type="ARBA" id="ARBA00022989"/>
    </source>
</evidence>
<keyword evidence="2 9" id="KW-0812">Transmembrane</keyword>
<keyword evidence="6 9" id="KW-0472">Membrane</keyword>
<dbReference type="CDD" id="cd11304">
    <property type="entry name" value="Cadherin_repeat"/>
    <property type="match status" value="5"/>
</dbReference>
<dbReference type="InterPro" id="IPR015919">
    <property type="entry name" value="Cadherin-like_sf"/>
</dbReference>
<dbReference type="WBParaSite" id="EgrG_000529700">
    <property type="protein sequence ID" value="EgrG_000529700"/>
    <property type="gene ID" value="EgrG_000529700"/>
</dbReference>
<evidence type="ECO:0000256" key="4">
    <source>
        <dbReference type="ARBA" id="ARBA00022837"/>
    </source>
</evidence>
<dbReference type="SMART" id="SM00112">
    <property type="entry name" value="CA"/>
    <property type="match status" value="5"/>
</dbReference>
<evidence type="ECO:0000259" key="11">
    <source>
        <dbReference type="PROSITE" id="PS50268"/>
    </source>
</evidence>
<dbReference type="OrthoDB" id="6252479at2759"/>
<keyword evidence="5 9" id="KW-1133">Transmembrane helix</keyword>
<dbReference type="GO" id="GO:0005886">
    <property type="term" value="C:plasma membrane"/>
    <property type="evidence" value="ECO:0007669"/>
    <property type="project" value="InterPro"/>
</dbReference>
<dbReference type="SUPFAM" id="SSF49313">
    <property type="entry name" value="Cadherin-like"/>
    <property type="match status" value="5"/>
</dbReference>
<feature type="domain" description="Cadherin" evidence="11">
    <location>
        <begin position="422"/>
        <end position="555"/>
    </location>
</feature>
<reference evidence="14" key="3">
    <citation type="submission" date="2020-10" db="UniProtKB">
        <authorList>
            <consortium name="WormBaseParasite"/>
        </authorList>
    </citation>
    <scope>IDENTIFICATION</scope>
</reference>
<evidence type="ECO:0000313" key="14">
    <source>
        <dbReference type="WBParaSite" id="EgrG_000529700"/>
    </source>
</evidence>
<dbReference type="InterPro" id="IPR002126">
    <property type="entry name" value="Cadherin-like_dom"/>
</dbReference>
<feature type="domain" description="Cadherin" evidence="11">
    <location>
        <begin position="667"/>
        <end position="771"/>
    </location>
</feature>
<dbReference type="GO" id="GO:0005509">
    <property type="term" value="F:calcium ion binding"/>
    <property type="evidence" value="ECO:0007669"/>
    <property type="project" value="UniProtKB-UniRule"/>
</dbReference>
<keyword evidence="4 8" id="KW-0106">Calcium</keyword>
<accession>A0A068WR28</accession>
<evidence type="ECO:0000256" key="6">
    <source>
        <dbReference type="ARBA" id="ARBA00023136"/>
    </source>
</evidence>
<proteinExistence type="predicted"/>
<dbReference type="PRINTS" id="PR00205">
    <property type="entry name" value="CADHERIN"/>
</dbReference>
<evidence type="ECO:0000256" key="9">
    <source>
        <dbReference type="SAM" id="Phobius"/>
    </source>
</evidence>
<dbReference type="InterPro" id="IPR050174">
    <property type="entry name" value="Protocadherin/Cadherin-CA"/>
</dbReference>